<dbReference type="PANTHER" id="PTHR13259">
    <property type="entry name" value="BLADDER CANCER 10 KD PROTEIN HOMOLOG"/>
    <property type="match status" value="1"/>
</dbReference>
<name>A0A409VMC9_PSICY</name>
<dbReference type="OrthoDB" id="5563033at2759"/>
<feature type="compositionally biased region" description="Low complexity" evidence="5">
    <location>
        <begin position="232"/>
        <end position="247"/>
    </location>
</feature>
<evidence type="ECO:0000256" key="4">
    <source>
        <dbReference type="ARBA" id="ARBA00023136"/>
    </source>
</evidence>
<dbReference type="PANTHER" id="PTHR13259:SF1">
    <property type="entry name" value="BLADDER CANCER-ASSOCIATED PROTEIN"/>
    <property type="match status" value="1"/>
</dbReference>
<comment type="subcellular location">
    <subcellularLocation>
        <location evidence="1">Membrane</location>
    </subcellularLocation>
</comment>
<dbReference type="InParanoid" id="A0A409VMC9"/>
<evidence type="ECO:0000256" key="1">
    <source>
        <dbReference type="ARBA" id="ARBA00004370"/>
    </source>
</evidence>
<keyword evidence="2 6" id="KW-0812">Transmembrane</keyword>
<feature type="region of interest" description="Disordered" evidence="5">
    <location>
        <begin position="217"/>
        <end position="247"/>
    </location>
</feature>
<organism evidence="7 8">
    <name type="scientific">Psilocybe cyanescens</name>
    <dbReference type="NCBI Taxonomy" id="93625"/>
    <lineage>
        <taxon>Eukaryota</taxon>
        <taxon>Fungi</taxon>
        <taxon>Dikarya</taxon>
        <taxon>Basidiomycota</taxon>
        <taxon>Agaricomycotina</taxon>
        <taxon>Agaricomycetes</taxon>
        <taxon>Agaricomycetidae</taxon>
        <taxon>Agaricales</taxon>
        <taxon>Agaricineae</taxon>
        <taxon>Strophariaceae</taxon>
        <taxon>Psilocybe</taxon>
    </lineage>
</organism>
<sequence>MWYVFTHLGLHSSRSSCCLSSPLSRCTRWFLPLLLLPLPTAPPYFLVLFVVSLTLHAKPCFYCIVLLTTLSVSSCYWQPFPIDSPLTTPWSENITTFAEALNSTLPANYSKPLPTVIRAADRCWCDTGSGVFFEPFNITDWEYLSVQRLSQNLIRHKASEDNKLLQDAGAGNATQVLNLATNQTLPVLPVNQPSTQSKFWSRLRSLSSRVFASSSSSNRKVLSPKTSHENNETQSSESSPSSAPGSGTNLPLLRTVYDLRPYGLGMILDLGWSR</sequence>
<keyword evidence="8" id="KW-1185">Reference proteome</keyword>
<dbReference type="Proteomes" id="UP000283269">
    <property type="component" value="Unassembled WGS sequence"/>
</dbReference>
<evidence type="ECO:0000256" key="3">
    <source>
        <dbReference type="ARBA" id="ARBA00022989"/>
    </source>
</evidence>
<proteinExistence type="predicted"/>
<dbReference type="GO" id="GO:0016020">
    <property type="term" value="C:membrane"/>
    <property type="evidence" value="ECO:0007669"/>
    <property type="project" value="UniProtKB-SubCell"/>
</dbReference>
<feature type="transmembrane region" description="Helical" evidence="6">
    <location>
        <begin position="60"/>
        <end position="79"/>
    </location>
</feature>
<accession>A0A409VMC9</accession>
<evidence type="ECO:0000313" key="7">
    <source>
        <dbReference type="EMBL" id="PPQ67378.1"/>
    </source>
</evidence>
<evidence type="ECO:0000256" key="2">
    <source>
        <dbReference type="ARBA" id="ARBA00022692"/>
    </source>
</evidence>
<evidence type="ECO:0000256" key="6">
    <source>
        <dbReference type="SAM" id="Phobius"/>
    </source>
</evidence>
<reference evidence="7 8" key="1">
    <citation type="journal article" date="2018" name="Evol. Lett.">
        <title>Horizontal gene cluster transfer increased hallucinogenic mushroom diversity.</title>
        <authorList>
            <person name="Reynolds H.T."/>
            <person name="Vijayakumar V."/>
            <person name="Gluck-Thaler E."/>
            <person name="Korotkin H.B."/>
            <person name="Matheny P.B."/>
            <person name="Slot J.C."/>
        </authorList>
    </citation>
    <scope>NUCLEOTIDE SEQUENCE [LARGE SCALE GENOMIC DNA]</scope>
    <source>
        <strain evidence="7 8">2631</strain>
    </source>
</reference>
<dbReference type="EMBL" id="NHYD01003974">
    <property type="protein sequence ID" value="PPQ67378.1"/>
    <property type="molecule type" value="Genomic_DNA"/>
</dbReference>
<dbReference type="SMART" id="SM01396">
    <property type="entry name" value="BC10"/>
    <property type="match status" value="1"/>
</dbReference>
<dbReference type="Pfam" id="PF06726">
    <property type="entry name" value="BC10"/>
    <property type="match status" value="1"/>
</dbReference>
<evidence type="ECO:0000313" key="8">
    <source>
        <dbReference type="Proteomes" id="UP000283269"/>
    </source>
</evidence>
<gene>
    <name evidence="7" type="ORF">CVT25_005957</name>
</gene>
<dbReference type="InterPro" id="IPR009598">
    <property type="entry name" value="BCALP"/>
</dbReference>
<keyword evidence="4 6" id="KW-0472">Membrane</keyword>
<protein>
    <submittedName>
        <fullName evidence="7">Uncharacterized protein</fullName>
    </submittedName>
</protein>
<feature type="transmembrane region" description="Helical" evidence="6">
    <location>
        <begin position="29"/>
        <end position="53"/>
    </location>
</feature>
<dbReference type="AlphaFoldDB" id="A0A409VMC9"/>
<keyword evidence="3 6" id="KW-1133">Transmembrane helix</keyword>
<evidence type="ECO:0000256" key="5">
    <source>
        <dbReference type="SAM" id="MobiDB-lite"/>
    </source>
</evidence>
<comment type="caution">
    <text evidence="7">The sequence shown here is derived from an EMBL/GenBank/DDBJ whole genome shotgun (WGS) entry which is preliminary data.</text>
</comment>